<dbReference type="Pfam" id="PF03711">
    <property type="entry name" value="OKR_DC_1_C"/>
    <property type="match status" value="1"/>
</dbReference>
<dbReference type="InterPro" id="IPR052357">
    <property type="entry name" value="Orn_Lys_Arg_decarboxylase-I"/>
</dbReference>
<dbReference type="PANTHER" id="PTHR43277:SF4">
    <property type="entry name" value="ARGININE DECARBOXYLASE"/>
    <property type="match status" value="1"/>
</dbReference>
<dbReference type="Gene3D" id="3.40.640.10">
    <property type="entry name" value="Type I PLP-dependent aspartate aminotransferase-like (Major domain)"/>
    <property type="match status" value="1"/>
</dbReference>
<evidence type="ECO:0000256" key="1">
    <source>
        <dbReference type="ARBA" id="ARBA00001933"/>
    </source>
</evidence>
<dbReference type="Gene3D" id="3.90.100.10">
    <property type="entry name" value="Orn/Lys/Arg decarboxylase, C-terminal domain"/>
    <property type="match status" value="1"/>
</dbReference>
<dbReference type="RefSeq" id="WP_338535581.1">
    <property type="nucleotide sequence ID" value="NZ_AP028654.1"/>
</dbReference>
<keyword evidence="4" id="KW-0663">Pyridoxal phosphate</keyword>
<evidence type="ECO:0000256" key="4">
    <source>
        <dbReference type="ARBA" id="ARBA00022898"/>
    </source>
</evidence>
<accession>A0AAU9ERH7</accession>
<evidence type="ECO:0000256" key="5">
    <source>
        <dbReference type="ARBA" id="ARBA00023239"/>
    </source>
</evidence>
<dbReference type="InterPro" id="IPR000310">
    <property type="entry name" value="Orn/Lys/Arg_deCO2ase_major_dom"/>
</dbReference>
<dbReference type="InterPro" id="IPR008286">
    <property type="entry name" value="Prn/Lys/Arg_de-COase_C"/>
</dbReference>
<protein>
    <submittedName>
        <fullName evidence="8">Aminotransferase class I/II-fold pyridoxal phosphate-dependent enzyme</fullName>
    </submittedName>
</protein>
<name>A0AAU9ERH7_9FIRM</name>
<reference evidence="8 9" key="1">
    <citation type="submission" date="2023-08" db="EMBL/GenBank/DDBJ databases">
        <title>Helicovermis profunda gen. nov., sp. nov., a novel mesophilic, fermentative bacterium within the Bacillota from a deep-sea hydrothermal vent chimney.</title>
        <authorList>
            <person name="Miyazaki U."/>
            <person name="Mizutani D."/>
            <person name="Hashimoto Y."/>
            <person name="Tame A."/>
            <person name="Sawayama S."/>
            <person name="Miyazaki J."/>
            <person name="Takai K."/>
            <person name="Nakagawa S."/>
        </authorList>
    </citation>
    <scope>NUCLEOTIDE SEQUENCE [LARGE SCALE GENOMIC DNA]</scope>
    <source>
        <strain evidence="8 9">S502</strain>
    </source>
</reference>
<evidence type="ECO:0000313" key="8">
    <source>
        <dbReference type="EMBL" id="BEP29976.1"/>
    </source>
</evidence>
<sequence>MKDQNVTPLFDALKDYHSKKVIPFDVPGHKHGRGLKEYGDFLGNKVLEVDVNSMKCLDILSNPVSVIKEAEELLAELYGAKHSFFLVNGSSAGVQGMIMSVCKPGDKIILPRNAHKSAVNGIIMSGAIPIYITPEYNKDLGISFGITIESVKKTIAENRDAKAIFVINPTYFGASSNLKEIINIAHSSNMSVLVDEAHGSHLMFHDDLPESAIKLGADMSAISLHKTGGSLTQSSALLMNSSIIDSKYVRKILNLYQTTSASYLLMTSIDIARKNLALRGNEIMQKVLELSRYARNELNKIEGVYAFGKELENTKGVYKFDETKLVINVADLGLTGFRVYDILRDEFNIQMELGDAHNTLAIISIGDEKDQIDALINAMKDISKKYMKEAIKKVDMPIPSALKLALSPRDAFYAEKESINLSDSIGRISGESIMAYPPGIPVFTPGEVIDERVIKYIDFLKKQDTVITDLEDQTFKTIKVIKE</sequence>
<evidence type="ECO:0000313" key="9">
    <source>
        <dbReference type="Proteomes" id="UP001321786"/>
    </source>
</evidence>
<dbReference type="EMBL" id="AP028654">
    <property type="protein sequence ID" value="BEP29976.1"/>
    <property type="molecule type" value="Genomic_DNA"/>
</dbReference>
<organism evidence="8 9">
    <name type="scientific">Helicovermis profundi</name>
    <dbReference type="NCBI Taxonomy" id="3065157"/>
    <lineage>
        <taxon>Bacteria</taxon>
        <taxon>Bacillati</taxon>
        <taxon>Bacillota</taxon>
        <taxon>Clostridia</taxon>
        <taxon>Helicovermis</taxon>
    </lineage>
</organism>
<keyword evidence="9" id="KW-1185">Reference proteome</keyword>
<feature type="domain" description="Orn/Lys/Arg decarboxylase C-terminal" evidence="7">
    <location>
        <begin position="375"/>
        <end position="464"/>
    </location>
</feature>
<dbReference type="InterPro" id="IPR015424">
    <property type="entry name" value="PyrdxlP-dep_Trfase"/>
</dbReference>
<comment type="cofactor">
    <cofactor evidence="1">
        <name>pyridoxal 5'-phosphate</name>
        <dbReference type="ChEBI" id="CHEBI:597326"/>
    </cofactor>
</comment>
<evidence type="ECO:0000256" key="2">
    <source>
        <dbReference type="ARBA" id="ARBA00010671"/>
    </source>
</evidence>
<dbReference type="CDD" id="cd00615">
    <property type="entry name" value="Orn_deC_like"/>
    <property type="match status" value="1"/>
</dbReference>
<dbReference type="Pfam" id="PF01276">
    <property type="entry name" value="OKR_DC_1"/>
    <property type="match status" value="1"/>
</dbReference>
<evidence type="ECO:0000259" key="7">
    <source>
        <dbReference type="Pfam" id="PF03711"/>
    </source>
</evidence>
<dbReference type="KEGG" id="hprf:HLPR_23070"/>
<comment type="similarity">
    <text evidence="2">Belongs to the Orn/Lys/Arg decarboxylase class-I family.</text>
</comment>
<keyword evidence="8" id="KW-0808">Transferase</keyword>
<dbReference type="GO" id="GO:0008483">
    <property type="term" value="F:transaminase activity"/>
    <property type="evidence" value="ECO:0007669"/>
    <property type="project" value="UniProtKB-KW"/>
</dbReference>
<gene>
    <name evidence="8" type="ORF">HLPR_23070</name>
</gene>
<dbReference type="PANTHER" id="PTHR43277">
    <property type="entry name" value="ARGININE DECARBOXYLASE"/>
    <property type="match status" value="1"/>
</dbReference>
<dbReference type="InterPro" id="IPR015421">
    <property type="entry name" value="PyrdxlP-dep_Trfase_major"/>
</dbReference>
<keyword evidence="8" id="KW-0032">Aminotransferase</keyword>
<dbReference type="GO" id="GO:0016831">
    <property type="term" value="F:carboxy-lyase activity"/>
    <property type="evidence" value="ECO:0007669"/>
    <property type="project" value="UniProtKB-KW"/>
</dbReference>
<feature type="domain" description="Orn/Lys/Arg decarboxylases family 1 pyridoxal-P attachment site" evidence="6">
    <location>
        <begin position="7"/>
        <end position="370"/>
    </location>
</feature>
<evidence type="ECO:0000259" key="6">
    <source>
        <dbReference type="Pfam" id="PF01276"/>
    </source>
</evidence>
<dbReference type="Proteomes" id="UP001321786">
    <property type="component" value="Chromosome"/>
</dbReference>
<proteinExistence type="inferred from homology"/>
<keyword evidence="3" id="KW-0210">Decarboxylase</keyword>
<dbReference type="AlphaFoldDB" id="A0AAU9ERH7"/>
<keyword evidence="5" id="KW-0456">Lyase</keyword>
<dbReference type="SUPFAM" id="SSF53383">
    <property type="entry name" value="PLP-dependent transferases"/>
    <property type="match status" value="1"/>
</dbReference>
<evidence type="ECO:0000256" key="3">
    <source>
        <dbReference type="ARBA" id="ARBA00022793"/>
    </source>
</evidence>